<dbReference type="RefSeq" id="WP_343856441.1">
    <property type="nucleotide sequence ID" value="NZ_BAAAFD010000001.1"/>
</dbReference>
<dbReference type="Proteomes" id="UP001500359">
    <property type="component" value="Unassembled WGS sequence"/>
</dbReference>
<name>A0ABN1LDH3_9ALTE</name>
<dbReference type="EMBL" id="BAAAFD010000001">
    <property type="protein sequence ID" value="GAA0853564.1"/>
    <property type="molecule type" value="Genomic_DNA"/>
</dbReference>
<sequence>MSSNTLPAYLQQVLQKHVEKSELTHDDELEDIYARLSGLNERVEQVKARIRANRAAQAEQGKGAVE</sequence>
<organism evidence="1 2">
    <name type="scientific">Aliiglaciecola litoralis</name>
    <dbReference type="NCBI Taxonomy" id="582857"/>
    <lineage>
        <taxon>Bacteria</taxon>
        <taxon>Pseudomonadati</taxon>
        <taxon>Pseudomonadota</taxon>
        <taxon>Gammaproteobacteria</taxon>
        <taxon>Alteromonadales</taxon>
        <taxon>Alteromonadaceae</taxon>
        <taxon>Aliiglaciecola</taxon>
    </lineage>
</organism>
<comment type="caution">
    <text evidence="1">The sequence shown here is derived from an EMBL/GenBank/DDBJ whole genome shotgun (WGS) entry which is preliminary data.</text>
</comment>
<evidence type="ECO:0000313" key="1">
    <source>
        <dbReference type="EMBL" id="GAA0853564.1"/>
    </source>
</evidence>
<proteinExistence type="predicted"/>
<gene>
    <name evidence="1" type="ORF">GCM10009114_06620</name>
</gene>
<evidence type="ECO:0000313" key="2">
    <source>
        <dbReference type="Proteomes" id="UP001500359"/>
    </source>
</evidence>
<reference evidence="1 2" key="1">
    <citation type="journal article" date="2019" name="Int. J. Syst. Evol. Microbiol.">
        <title>The Global Catalogue of Microorganisms (GCM) 10K type strain sequencing project: providing services to taxonomists for standard genome sequencing and annotation.</title>
        <authorList>
            <consortium name="The Broad Institute Genomics Platform"/>
            <consortium name="The Broad Institute Genome Sequencing Center for Infectious Disease"/>
            <person name="Wu L."/>
            <person name="Ma J."/>
        </authorList>
    </citation>
    <scope>NUCLEOTIDE SEQUENCE [LARGE SCALE GENOMIC DNA]</scope>
    <source>
        <strain evidence="1 2">JCM 15896</strain>
    </source>
</reference>
<accession>A0ABN1LDH3</accession>
<keyword evidence="2" id="KW-1185">Reference proteome</keyword>
<protein>
    <submittedName>
        <fullName evidence="1">Uncharacterized protein</fullName>
    </submittedName>
</protein>